<feature type="domain" description="Histidine kinase" evidence="9">
    <location>
        <begin position="419"/>
        <end position="614"/>
    </location>
</feature>
<keyword evidence="4" id="KW-0808">Transferase</keyword>
<dbReference type="OrthoDB" id="9767435at2"/>
<dbReference type="Pfam" id="PF00005">
    <property type="entry name" value="ABC_tran"/>
    <property type="match status" value="1"/>
</dbReference>
<dbReference type="GO" id="GO:0000160">
    <property type="term" value="P:phosphorelay signal transduction system"/>
    <property type="evidence" value="ECO:0007669"/>
    <property type="project" value="UniProtKB-KW"/>
</dbReference>
<dbReference type="SUPFAM" id="SSF55874">
    <property type="entry name" value="ATPase domain of HSP90 chaperone/DNA topoisomerase II/histidine kinase"/>
    <property type="match status" value="1"/>
</dbReference>
<dbReference type="PROSITE" id="PS50109">
    <property type="entry name" value="HIS_KIN"/>
    <property type="match status" value="1"/>
</dbReference>
<dbReference type="PANTHER" id="PTHR41523">
    <property type="entry name" value="TWO-COMPONENT SYSTEM SENSOR PROTEIN"/>
    <property type="match status" value="1"/>
</dbReference>
<feature type="domain" description="ABC transporter" evidence="10">
    <location>
        <begin position="3"/>
        <end position="243"/>
    </location>
</feature>
<evidence type="ECO:0000256" key="2">
    <source>
        <dbReference type="ARBA" id="ARBA00012438"/>
    </source>
</evidence>
<evidence type="ECO:0000256" key="1">
    <source>
        <dbReference type="ARBA" id="ARBA00000085"/>
    </source>
</evidence>
<dbReference type="InterPro" id="IPR036890">
    <property type="entry name" value="HATPase_C_sf"/>
</dbReference>
<evidence type="ECO:0000256" key="5">
    <source>
        <dbReference type="ARBA" id="ARBA00022741"/>
    </source>
</evidence>
<dbReference type="InterPro" id="IPR003439">
    <property type="entry name" value="ABC_transporter-like_ATP-bd"/>
</dbReference>
<dbReference type="Pfam" id="PF02518">
    <property type="entry name" value="HATPase_c"/>
    <property type="match status" value="1"/>
</dbReference>
<reference evidence="11 12" key="1">
    <citation type="submission" date="2019-11" db="EMBL/GenBank/DDBJ databases">
        <title>Genome sequences of 17 halophilic strains isolated from different environments.</title>
        <authorList>
            <person name="Furrow R.E."/>
        </authorList>
    </citation>
    <scope>NUCLEOTIDE SEQUENCE [LARGE SCALE GENOMIC DNA]</scope>
    <source>
        <strain evidence="11 12">22514_16_FS</strain>
    </source>
</reference>
<keyword evidence="6" id="KW-0418">Kinase</keyword>
<keyword evidence="7" id="KW-0067">ATP-binding</keyword>
<dbReference type="Proteomes" id="UP000468638">
    <property type="component" value="Unassembled WGS sequence"/>
</dbReference>
<name>A0A6I5A647_9BACI</name>
<protein>
    <recommendedName>
        <fullName evidence="2">histidine kinase</fullName>
        <ecNumber evidence="2">2.7.13.3</ecNumber>
    </recommendedName>
</protein>
<dbReference type="InterPro" id="IPR005467">
    <property type="entry name" value="His_kinase_dom"/>
</dbReference>
<dbReference type="Gene3D" id="3.40.50.300">
    <property type="entry name" value="P-loop containing nucleotide triphosphate hydrolases"/>
    <property type="match status" value="1"/>
</dbReference>
<dbReference type="GO" id="GO:0004673">
    <property type="term" value="F:protein histidine kinase activity"/>
    <property type="evidence" value="ECO:0007669"/>
    <property type="project" value="UniProtKB-EC"/>
</dbReference>
<dbReference type="SMART" id="SM00387">
    <property type="entry name" value="HATPase_c"/>
    <property type="match status" value="1"/>
</dbReference>
<dbReference type="SUPFAM" id="SSF55781">
    <property type="entry name" value="GAF domain-like"/>
    <property type="match status" value="1"/>
</dbReference>
<evidence type="ECO:0000313" key="12">
    <source>
        <dbReference type="Proteomes" id="UP000468638"/>
    </source>
</evidence>
<evidence type="ECO:0000259" key="9">
    <source>
        <dbReference type="PROSITE" id="PS50109"/>
    </source>
</evidence>
<comment type="catalytic activity">
    <reaction evidence="1">
        <text>ATP + protein L-histidine = ADP + protein N-phospho-L-histidine.</text>
        <dbReference type="EC" id="2.7.13.3"/>
    </reaction>
</comment>
<keyword evidence="3" id="KW-0597">Phosphoprotein</keyword>
<dbReference type="InterPro" id="IPR029016">
    <property type="entry name" value="GAF-like_dom_sf"/>
</dbReference>
<keyword evidence="8" id="KW-0902">Two-component regulatory system</keyword>
<keyword evidence="5" id="KW-0547">Nucleotide-binding</keyword>
<dbReference type="InterPro" id="IPR027417">
    <property type="entry name" value="P-loop_NTPase"/>
</dbReference>
<evidence type="ECO:0000256" key="3">
    <source>
        <dbReference type="ARBA" id="ARBA00022553"/>
    </source>
</evidence>
<dbReference type="GO" id="GO:0005524">
    <property type="term" value="F:ATP binding"/>
    <property type="evidence" value="ECO:0007669"/>
    <property type="project" value="UniProtKB-KW"/>
</dbReference>
<dbReference type="InterPro" id="IPR004358">
    <property type="entry name" value="Sig_transdc_His_kin-like_C"/>
</dbReference>
<dbReference type="InterPro" id="IPR011495">
    <property type="entry name" value="Sig_transdc_His_kin_sub2_dim/P"/>
</dbReference>
<dbReference type="SMART" id="SM00065">
    <property type="entry name" value="GAF"/>
    <property type="match status" value="1"/>
</dbReference>
<dbReference type="EC" id="2.7.13.3" evidence="2"/>
<dbReference type="Gene3D" id="3.30.565.10">
    <property type="entry name" value="Histidine kinase-like ATPase, C-terminal domain"/>
    <property type="match status" value="1"/>
</dbReference>
<dbReference type="Pfam" id="PF07568">
    <property type="entry name" value="HisKA_2"/>
    <property type="match status" value="1"/>
</dbReference>
<dbReference type="PANTHER" id="PTHR41523:SF8">
    <property type="entry name" value="ETHYLENE RESPONSE SENSOR PROTEIN"/>
    <property type="match status" value="1"/>
</dbReference>
<gene>
    <name evidence="11" type="ORF">GLW05_19905</name>
</gene>
<dbReference type="AlphaFoldDB" id="A0A6I5A647"/>
<comment type="caution">
    <text evidence="11">The sequence shown here is derived from an EMBL/GenBank/DDBJ whole genome shotgun (WGS) entry which is preliminary data.</text>
</comment>
<sequence>MTHPVFEVRNLSHNNHEAYIKNISLKINQNEIHSLVMKDSTEQNLFIEALQNINYSEGEILFEGQALTSDITTDSLTNEFSIEILNKNPLTFENMTIAENVNLMYLPKYKFLPILNWKKIHNTSVDIFNKMNLNYNPKEKLHFLSEEDRRFVYMARVLLQAPTLIVMHEPTENFSPKNAAKMYNIIKQFKEDNGCVLFITKHWEEALKVGDQISIINRSNKISTMTAEEAKEDPQLFLTKIEGYNFRENENYHNHNDNFLNTVFKAAEFLTSEYELKDVLLLLAKEVCKFMHADGCSIKLLDEETWSSIDDFEYKNKDNINVQLTKDMIIKIAKSNDIFYINQRDKEFNFLFEKNDKVKTFICVPVLIRSQVTGLISIYYEDFYVYSKEESQYLSALAKHAAIAIEDTRLMGRSTLLNESHHRIKNNLQSIVSLITLQKNVYKKDKNKSIDELLDNVISRIKSIATVHNILSKDPTGRSIINLKNIIDSIIGIADTNPSIEVSLNIEDIFIPYNKATSIALIINELVINCHKHAFKDRKEGFIQIAASKFEDHVLINVYDNGVGMPDNFDLDNTESLGLNIMKGIVQNDFKGSMEIESEVEEGTHFIIKIPSKHLFESNS</sequence>
<evidence type="ECO:0000256" key="8">
    <source>
        <dbReference type="ARBA" id="ARBA00023012"/>
    </source>
</evidence>
<dbReference type="PROSITE" id="PS50893">
    <property type="entry name" value="ABC_TRANSPORTER_2"/>
    <property type="match status" value="1"/>
</dbReference>
<evidence type="ECO:0000313" key="11">
    <source>
        <dbReference type="EMBL" id="MYL35840.1"/>
    </source>
</evidence>
<evidence type="ECO:0000256" key="4">
    <source>
        <dbReference type="ARBA" id="ARBA00022679"/>
    </source>
</evidence>
<dbReference type="EMBL" id="WMEQ01000022">
    <property type="protein sequence ID" value="MYL35840.1"/>
    <property type="molecule type" value="Genomic_DNA"/>
</dbReference>
<proteinExistence type="predicted"/>
<dbReference type="SUPFAM" id="SSF52540">
    <property type="entry name" value="P-loop containing nucleoside triphosphate hydrolases"/>
    <property type="match status" value="1"/>
</dbReference>
<dbReference type="InterPro" id="IPR003594">
    <property type="entry name" value="HATPase_dom"/>
</dbReference>
<evidence type="ECO:0000256" key="6">
    <source>
        <dbReference type="ARBA" id="ARBA00022777"/>
    </source>
</evidence>
<dbReference type="Pfam" id="PF01590">
    <property type="entry name" value="GAF"/>
    <property type="match status" value="1"/>
</dbReference>
<accession>A0A6I5A647</accession>
<evidence type="ECO:0000256" key="7">
    <source>
        <dbReference type="ARBA" id="ARBA00022840"/>
    </source>
</evidence>
<evidence type="ECO:0000259" key="10">
    <source>
        <dbReference type="PROSITE" id="PS50893"/>
    </source>
</evidence>
<dbReference type="GO" id="GO:0016887">
    <property type="term" value="F:ATP hydrolysis activity"/>
    <property type="evidence" value="ECO:0007669"/>
    <property type="project" value="InterPro"/>
</dbReference>
<dbReference type="RefSeq" id="WP_160910264.1">
    <property type="nucleotide sequence ID" value="NZ_WMEQ01000022.1"/>
</dbReference>
<dbReference type="PRINTS" id="PR00344">
    <property type="entry name" value="BCTRLSENSOR"/>
</dbReference>
<dbReference type="Gene3D" id="3.30.450.40">
    <property type="match status" value="1"/>
</dbReference>
<dbReference type="InterPro" id="IPR003018">
    <property type="entry name" value="GAF"/>
</dbReference>
<organism evidence="11 12">
    <name type="scientific">Pontibacillus yanchengensis</name>
    <dbReference type="NCBI Taxonomy" id="462910"/>
    <lineage>
        <taxon>Bacteria</taxon>
        <taxon>Bacillati</taxon>
        <taxon>Bacillota</taxon>
        <taxon>Bacilli</taxon>
        <taxon>Bacillales</taxon>
        <taxon>Bacillaceae</taxon>
        <taxon>Pontibacillus</taxon>
    </lineage>
</organism>